<keyword evidence="1" id="KW-0378">Hydrolase</keyword>
<evidence type="ECO:0000313" key="1">
    <source>
        <dbReference type="EMBL" id="KAH7656227.1"/>
    </source>
</evidence>
<dbReference type="Proteomes" id="UP000827976">
    <property type="component" value="Chromosome 18"/>
</dbReference>
<gene>
    <name evidence="1" type="ORF">IHE45_18G063400</name>
</gene>
<dbReference type="EC" id="3.4.16.6" evidence="1"/>
<reference evidence="2" key="1">
    <citation type="journal article" date="2022" name="Nat. Commun.">
        <title>Chromosome evolution and the genetic basis of agronomically important traits in greater yam.</title>
        <authorList>
            <person name="Bredeson J.V."/>
            <person name="Lyons J.B."/>
            <person name="Oniyinde I.O."/>
            <person name="Okereke N.R."/>
            <person name="Kolade O."/>
            <person name="Nnabue I."/>
            <person name="Nwadili C.O."/>
            <person name="Hribova E."/>
            <person name="Parker M."/>
            <person name="Nwogha J."/>
            <person name="Shu S."/>
            <person name="Carlson J."/>
            <person name="Kariba R."/>
            <person name="Muthemba S."/>
            <person name="Knop K."/>
            <person name="Barton G.J."/>
            <person name="Sherwood A.V."/>
            <person name="Lopez-Montes A."/>
            <person name="Asiedu R."/>
            <person name="Jamnadass R."/>
            <person name="Muchugi A."/>
            <person name="Goodstein D."/>
            <person name="Egesi C.N."/>
            <person name="Featherston J."/>
            <person name="Asfaw A."/>
            <person name="Simpson G.G."/>
            <person name="Dolezel J."/>
            <person name="Hendre P.S."/>
            <person name="Van Deynze A."/>
            <person name="Kumar P.L."/>
            <person name="Obidiegwu J.E."/>
            <person name="Bhattacharjee R."/>
            <person name="Rokhsar D.S."/>
        </authorList>
    </citation>
    <scope>NUCLEOTIDE SEQUENCE [LARGE SCALE GENOMIC DNA]</scope>
    <source>
        <strain evidence="2">cv. TDa95/00328</strain>
    </source>
</reference>
<comment type="caution">
    <text evidence="1">The sequence shown here is derived from an EMBL/GenBank/DDBJ whole genome shotgun (WGS) entry which is preliminary data.</text>
</comment>
<keyword evidence="1" id="KW-0645">Protease</keyword>
<sequence length="490" mass="55301">MKASLPLLLFACYYVFIVSVHGENQAERLLSLLKLKATHRIKWKESTMNVRQDDDNDTVYLSRQNGLKNADKITRLPGQPNPVNFDQYAGYVTVSPRNERALFYYFVEASKNSSGLKNKPLVLWLNGGPGCSSLGTGAMSELGPFFVKRDGKTLYENAHAWNKIANILFLESPAGVGFSYSNTTTDYAKSGDRRTARDSYTFLINWLERFPEYKNRDFFIAGESYAGHYIPQLANLILKNNRNKSHTTIKLKGIAIGNAYVETGNNVKGIYEYYWSRSLISNETYNLIKSTCNFDVNEDSIDCEKDMNLADDEHGIIDYYNIYAPVCSDSDSRNFMHNGLGADPCSANYIKSYLNLPEVQKALHANNAKLSYQWVGCSDWNDSPESILPDIKKAIKSKLRVWLYSGDVDSVVPVTATQYSLKALGLPIKKKWTPWYHKGQVGGYYVGYNGLTFATVRGSGHMVPRDQPERALELFRAFLENKYPSGVSNV</sequence>
<dbReference type="EMBL" id="CM037028">
    <property type="protein sequence ID" value="KAH7656227.1"/>
    <property type="molecule type" value="Genomic_DNA"/>
</dbReference>
<name>A0ACB7U7J2_DIOAL</name>
<proteinExistence type="predicted"/>
<protein>
    <submittedName>
        <fullName evidence="1">Peptidase S10 serine carboxypeptidase protein</fullName>
        <ecNumber evidence="1">3.4.16.6</ecNumber>
    </submittedName>
</protein>
<organism evidence="1 2">
    <name type="scientific">Dioscorea alata</name>
    <name type="common">Purple yam</name>
    <dbReference type="NCBI Taxonomy" id="55571"/>
    <lineage>
        <taxon>Eukaryota</taxon>
        <taxon>Viridiplantae</taxon>
        <taxon>Streptophyta</taxon>
        <taxon>Embryophyta</taxon>
        <taxon>Tracheophyta</taxon>
        <taxon>Spermatophyta</taxon>
        <taxon>Magnoliopsida</taxon>
        <taxon>Liliopsida</taxon>
        <taxon>Dioscoreales</taxon>
        <taxon>Dioscoreaceae</taxon>
        <taxon>Dioscorea</taxon>
    </lineage>
</organism>
<keyword evidence="1" id="KW-0121">Carboxypeptidase</keyword>
<accession>A0ACB7U7J2</accession>
<keyword evidence="2" id="KW-1185">Reference proteome</keyword>
<evidence type="ECO:0000313" key="2">
    <source>
        <dbReference type="Proteomes" id="UP000827976"/>
    </source>
</evidence>